<keyword evidence="4" id="KW-1185">Reference proteome</keyword>
<evidence type="ECO:0000313" key="2">
    <source>
        <dbReference type="EMBL" id="RHC63170.1"/>
    </source>
</evidence>
<evidence type="ECO:0000313" key="4">
    <source>
        <dbReference type="Proteomes" id="UP000284621"/>
    </source>
</evidence>
<name>A0A374NIG3_9FIRM</name>
<comment type="caution">
    <text evidence="1">The sequence shown here is derived from an EMBL/GenBank/DDBJ whole genome shotgun (WGS) entry which is preliminary data.</text>
</comment>
<protein>
    <submittedName>
        <fullName evidence="1">Uncharacterized protein</fullName>
    </submittedName>
</protein>
<dbReference type="Proteomes" id="UP000262524">
    <property type="component" value="Unassembled WGS sequence"/>
</dbReference>
<evidence type="ECO:0000313" key="3">
    <source>
        <dbReference type="Proteomes" id="UP000262524"/>
    </source>
</evidence>
<evidence type="ECO:0000313" key="1">
    <source>
        <dbReference type="EMBL" id="RGI83903.1"/>
    </source>
</evidence>
<dbReference type="AlphaFoldDB" id="A0A374NIG3"/>
<reference evidence="3 4" key="1">
    <citation type="submission" date="2018-08" db="EMBL/GenBank/DDBJ databases">
        <title>A genome reference for cultivated species of the human gut microbiota.</title>
        <authorList>
            <person name="Zou Y."/>
            <person name="Xue W."/>
            <person name="Luo G."/>
        </authorList>
    </citation>
    <scope>NUCLEOTIDE SEQUENCE [LARGE SCALE GENOMIC DNA]</scope>
    <source>
        <strain evidence="2 4">AM34-3LB</strain>
        <strain evidence="1 3">TM10-1AC</strain>
    </source>
</reference>
<dbReference type="EMBL" id="QSOE01000088">
    <property type="protein sequence ID" value="RGI83903.1"/>
    <property type="molecule type" value="Genomic_DNA"/>
</dbReference>
<dbReference type="EMBL" id="QSID01000011">
    <property type="protein sequence ID" value="RHC63170.1"/>
    <property type="molecule type" value="Genomic_DNA"/>
</dbReference>
<dbReference type="Proteomes" id="UP000284621">
    <property type="component" value="Unassembled WGS sequence"/>
</dbReference>
<dbReference type="RefSeq" id="WP_117983119.1">
    <property type="nucleotide sequence ID" value="NZ_DBGCSG010000099.1"/>
</dbReference>
<organism evidence="1 3">
    <name type="scientific">Anaerobutyricum hallii</name>
    <dbReference type="NCBI Taxonomy" id="39488"/>
    <lineage>
        <taxon>Bacteria</taxon>
        <taxon>Bacillati</taxon>
        <taxon>Bacillota</taxon>
        <taxon>Clostridia</taxon>
        <taxon>Lachnospirales</taxon>
        <taxon>Lachnospiraceae</taxon>
        <taxon>Anaerobutyricum</taxon>
    </lineage>
</organism>
<sequence>MVIDKISKELICTIRLENNYWKLYDCDGKELPVPSSKRIFSSSMKKHYLKKRENKKMIFRQFGFWLEFWIMVKRYVSKWEGQKI</sequence>
<accession>A0A374NIG3</accession>
<proteinExistence type="predicted"/>
<gene>
    <name evidence="2" type="ORF">DW833_10145</name>
    <name evidence="1" type="ORF">DXD91_11505</name>
</gene>